<dbReference type="OrthoDB" id="10471042at2759"/>
<evidence type="ECO:0000313" key="2">
    <source>
        <dbReference type="EMBL" id="KAA8540944.1"/>
    </source>
</evidence>
<dbReference type="InterPro" id="IPR044293">
    <property type="entry name" value="PRE"/>
</dbReference>
<dbReference type="GO" id="GO:0040008">
    <property type="term" value="P:regulation of growth"/>
    <property type="evidence" value="ECO:0007669"/>
    <property type="project" value="InterPro"/>
</dbReference>
<evidence type="ECO:0000256" key="1">
    <source>
        <dbReference type="SAM" id="MobiDB-lite"/>
    </source>
</evidence>
<keyword evidence="3" id="KW-1185">Reference proteome</keyword>
<organism evidence="2 3">
    <name type="scientific">Nyssa sinensis</name>
    <dbReference type="NCBI Taxonomy" id="561372"/>
    <lineage>
        <taxon>Eukaryota</taxon>
        <taxon>Viridiplantae</taxon>
        <taxon>Streptophyta</taxon>
        <taxon>Embryophyta</taxon>
        <taxon>Tracheophyta</taxon>
        <taxon>Spermatophyta</taxon>
        <taxon>Magnoliopsida</taxon>
        <taxon>eudicotyledons</taxon>
        <taxon>Gunneridae</taxon>
        <taxon>Pentapetalae</taxon>
        <taxon>asterids</taxon>
        <taxon>Cornales</taxon>
        <taxon>Nyssaceae</taxon>
        <taxon>Nyssa</taxon>
    </lineage>
</organism>
<feature type="compositionally biased region" description="Basic and acidic residues" evidence="1">
    <location>
        <begin position="35"/>
        <end position="47"/>
    </location>
</feature>
<dbReference type="PANTHER" id="PTHR46446">
    <property type="entry name" value="TRANSCRIPTION FACTOR PRE"/>
    <property type="match status" value="1"/>
</dbReference>
<dbReference type="AlphaFoldDB" id="A0A5J5BE25"/>
<dbReference type="GO" id="GO:0046983">
    <property type="term" value="F:protein dimerization activity"/>
    <property type="evidence" value="ECO:0007669"/>
    <property type="project" value="InterPro"/>
</dbReference>
<dbReference type="Pfam" id="PF23174">
    <property type="entry name" value="bHLH_ILI"/>
    <property type="match status" value="1"/>
</dbReference>
<gene>
    <name evidence="2" type="ORF">F0562_024918</name>
</gene>
<accession>A0A5J5BE25</accession>
<dbReference type="PANTHER" id="PTHR46446:SF3">
    <property type="entry name" value="TRANSCRIPTION FACTOR PRE3"/>
    <property type="match status" value="1"/>
</dbReference>
<name>A0A5J5BE25_9ASTE</name>
<evidence type="ECO:0000313" key="3">
    <source>
        <dbReference type="Proteomes" id="UP000325577"/>
    </source>
</evidence>
<sequence>MSSRTSRSRQSGVSRITDDQINELVSQLQQLLPEIRNRHSDKKEKGNKNPRWRQRGGRGFIKHIVSVFKFQILGRV</sequence>
<dbReference type="Proteomes" id="UP000325577">
    <property type="component" value="Linkage Group LG13"/>
</dbReference>
<evidence type="ECO:0008006" key="4">
    <source>
        <dbReference type="Google" id="ProtNLM"/>
    </source>
</evidence>
<proteinExistence type="predicted"/>
<feature type="region of interest" description="Disordered" evidence="1">
    <location>
        <begin position="34"/>
        <end position="56"/>
    </location>
</feature>
<dbReference type="GO" id="GO:0006355">
    <property type="term" value="P:regulation of DNA-templated transcription"/>
    <property type="evidence" value="ECO:0007669"/>
    <property type="project" value="InterPro"/>
</dbReference>
<protein>
    <recommendedName>
        <fullName evidence="4">BHLH domain-containing protein</fullName>
    </recommendedName>
</protein>
<reference evidence="2 3" key="1">
    <citation type="submission" date="2019-09" db="EMBL/GenBank/DDBJ databases">
        <title>A chromosome-level genome assembly of the Chinese tupelo Nyssa sinensis.</title>
        <authorList>
            <person name="Yang X."/>
            <person name="Kang M."/>
            <person name="Yang Y."/>
            <person name="Xiong H."/>
            <person name="Wang M."/>
            <person name="Zhang Z."/>
            <person name="Wang Z."/>
            <person name="Wu H."/>
            <person name="Ma T."/>
            <person name="Liu J."/>
            <person name="Xi Z."/>
        </authorList>
    </citation>
    <scope>NUCLEOTIDE SEQUENCE [LARGE SCALE GENOMIC DNA]</scope>
    <source>
        <strain evidence="2">J267</strain>
        <tissue evidence="2">Leaf</tissue>
    </source>
</reference>
<dbReference type="EMBL" id="CM018036">
    <property type="protein sequence ID" value="KAA8540944.1"/>
    <property type="molecule type" value="Genomic_DNA"/>
</dbReference>